<comment type="caution">
    <text evidence="1">The sequence shown here is derived from an EMBL/GenBank/DDBJ whole genome shotgun (WGS) entry which is preliminary data.</text>
</comment>
<evidence type="ECO:0000313" key="1">
    <source>
        <dbReference type="EMBL" id="GBG20462.1"/>
    </source>
</evidence>
<keyword evidence="2" id="KW-1185">Reference proteome</keyword>
<dbReference type="EMBL" id="BDUD01000001">
    <property type="protein sequence ID" value="GBG20462.1"/>
    <property type="molecule type" value="Genomic_DNA"/>
</dbReference>
<proteinExistence type="predicted"/>
<protein>
    <submittedName>
        <fullName evidence="1">Uncharacterized protein</fullName>
    </submittedName>
</protein>
<accession>A0A2R5FNW8</accession>
<dbReference type="RefSeq" id="WP_109010408.1">
    <property type="nucleotide sequence ID" value="NZ_BDUD01000001.1"/>
</dbReference>
<sequence>MKAIEVKGTVNEWGQISLDKPLTIAKHSRVRVIVLITEENEEDNELVESACESFRQGWYDAMTRNTIPISQLWEGINAE</sequence>
<organism evidence="1 2">
    <name type="scientific">Nostoc commune NIES-4072</name>
    <dbReference type="NCBI Taxonomy" id="2005467"/>
    <lineage>
        <taxon>Bacteria</taxon>
        <taxon>Bacillati</taxon>
        <taxon>Cyanobacteriota</taxon>
        <taxon>Cyanophyceae</taxon>
        <taxon>Nostocales</taxon>
        <taxon>Nostocaceae</taxon>
        <taxon>Nostoc</taxon>
    </lineage>
</organism>
<reference evidence="1 2" key="1">
    <citation type="submission" date="2017-06" db="EMBL/GenBank/DDBJ databases">
        <title>Genome sequencing of cyanobaciteial culture collection at National Institute for Environmental Studies (NIES).</title>
        <authorList>
            <person name="Hirose Y."/>
            <person name="Shimura Y."/>
            <person name="Fujisawa T."/>
            <person name="Nakamura Y."/>
            <person name="Kawachi M."/>
        </authorList>
    </citation>
    <scope>NUCLEOTIDE SEQUENCE [LARGE SCALE GENOMIC DNA]</scope>
    <source>
        <strain evidence="1 2">NIES-4072</strain>
    </source>
</reference>
<evidence type="ECO:0000313" key="2">
    <source>
        <dbReference type="Proteomes" id="UP000245124"/>
    </source>
</evidence>
<gene>
    <name evidence="1" type="ORF">NIES4072_41410</name>
</gene>
<dbReference type="Proteomes" id="UP000245124">
    <property type="component" value="Unassembled WGS sequence"/>
</dbReference>
<dbReference type="AlphaFoldDB" id="A0A2R5FNW8"/>
<dbReference type="OrthoDB" id="573320at2"/>
<name>A0A2R5FNW8_NOSCO</name>